<keyword evidence="2" id="KW-1185">Reference proteome</keyword>
<organism evidence="1 2">
    <name type="scientific">Methanosphaerula palustris (strain ATCC BAA-1556 / DSM 19958 / E1-9c)</name>
    <dbReference type="NCBI Taxonomy" id="521011"/>
    <lineage>
        <taxon>Archaea</taxon>
        <taxon>Methanobacteriati</taxon>
        <taxon>Methanobacteriota</taxon>
        <taxon>Stenosarchaea group</taxon>
        <taxon>Methanomicrobia</taxon>
        <taxon>Methanomicrobiales</taxon>
        <taxon>Methanoregulaceae</taxon>
        <taxon>Methanosphaerula</taxon>
    </lineage>
</organism>
<dbReference type="InterPro" id="IPR027417">
    <property type="entry name" value="P-loop_NTPase"/>
</dbReference>
<protein>
    <submittedName>
        <fullName evidence="1">Uncharacterized protein</fullName>
    </submittedName>
</protein>
<dbReference type="EMBL" id="CP001338">
    <property type="protein sequence ID" value="ACL17278.1"/>
    <property type="molecule type" value="Genomic_DNA"/>
</dbReference>
<dbReference type="AlphaFoldDB" id="B8GKY2"/>
<dbReference type="Gene3D" id="3.40.50.300">
    <property type="entry name" value="P-loop containing nucleotide triphosphate hydrolases"/>
    <property type="match status" value="1"/>
</dbReference>
<gene>
    <name evidence="1" type="ordered locus">Mpal_1975</name>
</gene>
<name>B8GKY2_METPE</name>
<dbReference type="eggNOG" id="arCOG01045">
    <property type="taxonomic scope" value="Archaea"/>
</dbReference>
<reference evidence="1 2" key="1">
    <citation type="journal article" date="2015" name="Genome Announc.">
        <title>Complete Genome Sequence of Methanosphaerula palustris E1-9CT, a Hydrogenotrophic Methanogen Isolated from a Minerotrophic Fen Peatland.</title>
        <authorList>
            <person name="Cadillo-Quiroz H."/>
            <person name="Browne P."/>
            <person name="Kyrpides N."/>
            <person name="Woyke T."/>
            <person name="Goodwin L."/>
            <person name="Detter C."/>
            <person name="Yavitt J.B."/>
            <person name="Zinder S.H."/>
        </authorList>
    </citation>
    <scope>NUCLEOTIDE SEQUENCE [LARGE SCALE GENOMIC DNA]</scope>
    <source>
        <strain evidence="2">ATCC BAA-1556 / DSM 19958 / E1-9c</strain>
    </source>
</reference>
<dbReference type="Proteomes" id="UP000002457">
    <property type="component" value="Chromosome"/>
</dbReference>
<dbReference type="RefSeq" id="WP_012618597.1">
    <property type="nucleotide sequence ID" value="NC_011832.1"/>
</dbReference>
<dbReference type="HOGENOM" id="CLU_096329_0_0_2"/>
<dbReference type="STRING" id="521011.Mpal_1975"/>
<evidence type="ECO:0000313" key="1">
    <source>
        <dbReference type="EMBL" id="ACL17278.1"/>
    </source>
</evidence>
<evidence type="ECO:0000313" key="2">
    <source>
        <dbReference type="Proteomes" id="UP000002457"/>
    </source>
</evidence>
<dbReference type="KEGG" id="mpl:Mpal_1975"/>
<dbReference type="SUPFAM" id="SSF52540">
    <property type="entry name" value="P-loop containing nucleoside triphosphate hydrolases"/>
    <property type="match status" value="1"/>
</dbReference>
<dbReference type="PANTHER" id="PTHR41930:SF1">
    <property type="entry name" value="DEPHOSPHO-COA KINASE"/>
    <property type="match status" value="1"/>
</dbReference>
<accession>B8GKY2</accession>
<proteinExistence type="predicted"/>
<sequence>MKVIGIVGLPASGKGEFSRIAEAMGIPVVVMGDVIRAAVKEAGMPETDQSFGLVAQRLRDLHGMGAIAVSSIPFIRATGASVVLVDGIRGDAEVAIFRQEFPDFHLIGIRSDFSVRLARLSQRGRTDDVLSAGELHRRDEREIRWGLDRALAEADRTLINDSTIAEYSAEVHALLAALKGAV</sequence>
<dbReference type="PANTHER" id="PTHR41930">
    <property type="entry name" value="UPF0200 PROTEIN MJ1399"/>
    <property type="match status" value="1"/>
</dbReference>
<dbReference type="Pfam" id="PF13207">
    <property type="entry name" value="AAA_17"/>
    <property type="match status" value="1"/>
</dbReference>
<dbReference type="GeneID" id="7270781"/>
<dbReference type="OrthoDB" id="85381at2157"/>